<comment type="function">
    <text evidence="6">Catalyzes the formation of acetyl phosphate from acetate and ATP. Can also catalyze the reverse reaction.</text>
</comment>
<comment type="similarity">
    <text evidence="1 6 7">Belongs to the acetokinase family.</text>
</comment>
<dbReference type="CDD" id="cd24010">
    <property type="entry name" value="ASKHA_NBD_AcK_PK"/>
    <property type="match status" value="1"/>
</dbReference>
<dbReference type="NCBIfam" id="TIGR00016">
    <property type="entry name" value="ackA"/>
    <property type="match status" value="1"/>
</dbReference>
<dbReference type="GO" id="GO:0008776">
    <property type="term" value="F:acetate kinase activity"/>
    <property type="evidence" value="ECO:0007669"/>
    <property type="project" value="UniProtKB-UniRule"/>
</dbReference>
<feature type="binding site" evidence="6">
    <location>
        <position position="20"/>
    </location>
    <ligand>
        <name>ATP</name>
        <dbReference type="ChEBI" id="CHEBI:30616"/>
    </ligand>
</feature>
<evidence type="ECO:0000256" key="3">
    <source>
        <dbReference type="ARBA" id="ARBA00022741"/>
    </source>
</evidence>
<comment type="caution">
    <text evidence="8">The sequence shown here is derived from an EMBL/GenBank/DDBJ whole genome shotgun (WGS) entry which is preliminary data.</text>
</comment>
<protein>
    <recommendedName>
        <fullName evidence="6">Acetate kinase</fullName>
        <ecNumber evidence="6">2.7.2.1</ecNumber>
    </recommendedName>
    <alternativeName>
        <fullName evidence="6">Acetokinase</fullName>
    </alternativeName>
</protein>
<dbReference type="PROSITE" id="PS01076">
    <property type="entry name" value="ACETATE_KINASE_2"/>
    <property type="match status" value="1"/>
</dbReference>
<dbReference type="GO" id="GO:0006085">
    <property type="term" value="P:acetyl-CoA biosynthetic process"/>
    <property type="evidence" value="ECO:0007669"/>
    <property type="project" value="UniProtKB-UniRule"/>
</dbReference>
<comment type="cofactor">
    <cofactor evidence="6">
        <name>Mg(2+)</name>
        <dbReference type="ChEBI" id="CHEBI:18420"/>
    </cofactor>
    <cofactor evidence="6">
        <name>Mn(2+)</name>
        <dbReference type="ChEBI" id="CHEBI:29035"/>
    </cofactor>
    <text evidence="6">Mg(2+). Can also accept Mn(2+).</text>
</comment>
<feature type="site" description="Transition state stabilizer" evidence="6">
    <location>
        <position position="183"/>
    </location>
</feature>
<evidence type="ECO:0000256" key="7">
    <source>
        <dbReference type="RuleBase" id="RU003835"/>
    </source>
</evidence>
<keyword evidence="6" id="KW-0479">Metal-binding</keyword>
<dbReference type="GO" id="GO:0005524">
    <property type="term" value="F:ATP binding"/>
    <property type="evidence" value="ECO:0007669"/>
    <property type="project" value="UniProtKB-KW"/>
</dbReference>
<comment type="catalytic activity">
    <reaction evidence="6">
        <text>acetate + ATP = acetyl phosphate + ADP</text>
        <dbReference type="Rhea" id="RHEA:11352"/>
        <dbReference type="ChEBI" id="CHEBI:22191"/>
        <dbReference type="ChEBI" id="CHEBI:30089"/>
        <dbReference type="ChEBI" id="CHEBI:30616"/>
        <dbReference type="ChEBI" id="CHEBI:456216"/>
        <dbReference type="EC" id="2.7.2.1"/>
    </reaction>
</comment>
<dbReference type="SUPFAM" id="SSF53067">
    <property type="entry name" value="Actin-like ATPase domain"/>
    <property type="match status" value="2"/>
</dbReference>
<dbReference type="GO" id="GO:0006083">
    <property type="term" value="P:acetate metabolic process"/>
    <property type="evidence" value="ECO:0007669"/>
    <property type="project" value="TreeGrafter"/>
</dbReference>
<dbReference type="HAMAP" id="MF_00020">
    <property type="entry name" value="Acetate_kinase"/>
    <property type="match status" value="1"/>
</dbReference>
<evidence type="ECO:0000256" key="5">
    <source>
        <dbReference type="ARBA" id="ARBA00022840"/>
    </source>
</evidence>
<reference evidence="8" key="1">
    <citation type="journal article" date="2021" name="PeerJ">
        <title>Extensive microbial diversity within the chicken gut microbiome revealed by metagenomics and culture.</title>
        <authorList>
            <person name="Gilroy R."/>
            <person name="Ravi A."/>
            <person name="Getino M."/>
            <person name="Pursley I."/>
            <person name="Horton D.L."/>
            <person name="Alikhan N.F."/>
            <person name="Baker D."/>
            <person name="Gharbi K."/>
            <person name="Hall N."/>
            <person name="Watson M."/>
            <person name="Adriaenssens E.M."/>
            <person name="Foster-Nyarko E."/>
            <person name="Jarju S."/>
            <person name="Secka A."/>
            <person name="Antonio M."/>
            <person name="Oren A."/>
            <person name="Chaudhuri R.R."/>
            <person name="La Ragione R."/>
            <person name="Hildebrand F."/>
            <person name="Pallen M.J."/>
        </authorList>
    </citation>
    <scope>NUCLEOTIDE SEQUENCE</scope>
    <source>
        <strain evidence="8">ChiGjej5B5-22894</strain>
    </source>
</reference>
<keyword evidence="2 6" id="KW-0808">Transferase</keyword>
<accession>A0A921MVX3</accession>
<dbReference type="InterPro" id="IPR000890">
    <property type="entry name" value="Aliphatic_acid_kin_short-chain"/>
</dbReference>
<feature type="active site" description="Proton donor/acceptor" evidence="6">
    <location>
        <position position="151"/>
    </location>
</feature>
<keyword evidence="5 6" id="KW-0067">ATP-binding</keyword>
<feature type="binding site" evidence="6">
    <location>
        <begin position="336"/>
        <end position="340"/>
    </location>
    <ligand>
        <name>ATP</name>
        <dbReference type="ChEBI" id="CHEBI:30616"/>
    </ligand>
</feature>
<keyword evidence="3 6" id="KW-0547">Nucleotide-binding</keyword>
<dbReference type="PROSITE" id="PS01075">
    <property type="entry name" value="ACETATE_KINASE_1"/>
    <property type="match status" value="1"/>
</dbReference>
<comment type="pathway">
    <text evidence="6">Metabolic intermediate biosynthesis; acetyl-CoA biosynthesis; acetyl-CoA from acetate: step 1/2.</text>
</comment>
<feature type="site" description="Transition state stabilizer" evidence="6">
    <location>
        <position position="247"/>
    </location>
</feature>
<dbReference type="PRINTS" id="PR00471">
    <property type="entry name" value="ACETATEKNASE"/>
</dbReference>
<dbReference type="PANTHER" id="PTHR21060">
    <property type="entry name" value="ACETATE KINASE"/>
    <property type="match status" value="1"/>
</dbReference>
<evidence type="ECO:0000256" key="2">
    <source>
        <dbReference type="ARBA" id="ARBA00022679"/>
    </source>
</evidence>
<feature type="binding site" evidence="6">
    <location>
        <position position="13"/>
    </location>
    <ligand>
        <name>Mg(2+)</name>
        <dbReference type="ChEBI" id="CHEBI:18420"/>
    </ligand>
</feature>
<organism evidence="8 9">
    <name type="scientific">Brachybacterium massiliense</name>
    <dbReference type="NCBI Taxonomy" id="1755098"/>
    <lineage>
        <taxon>Bacteria</taxon>
        <taxon>Bacillati</taxon>
        <taxon>Actinomycetota</taxon>
        <taxon>Actinomycetes</taxon>
        <taxon>Micrococcales</taxon>
        <taxon>Dermabacteraceae</taxon>
        <taxon>Brachybacterium</taxon>
    </lineage>
</organism>
<dbReference type="GO" id="GO:0000287">
    <property type="term" value="F:magnesium ion binding"/>
    <property type="evidence" value="ECO:0007669"/>
    <property type="project" value="UniProtKB-UniRule"/>
</dbReference>
<dbReference type="Gene3D" id="3.30.420.40">
    <property type="match status" value="2"/>
</dbReference>
<sequence>MAASTDPRVLVINSGSSSLKFQLLAPADGTVEATGIVERVGQERGNATIEAGERESSFEGPVPDHKEAMKIVERLFGEVGLSLSDDRIRAVGHRVVQGGARYSNPVLIDEQVRWDIHDLGKLAPLHNYAAVDGIDGAQALLPDVPHVAVFDTAFFTGLPEAAANYALNREIAKQYRVRRYGAHGTSHQFVSQAVSSHLASQGRDVSDLRQVVMHLGNGASASAVRGGEAVETSMGLTPLEGLVMGTRTGDIDPTIYIHLHRQAGFGPEEIDDILNKRSGMMGMCGMNDFRDITAAVEAGDEAATLAMDVYVHRLRKYLGSYSFVLGGLDVIAFTAGIGENVPMVREKLLTGLEHFGIELDLEANAARSKEMRVISTPESEVTVMIVPTDEELSIARQASEVARQLAG</sequence>
<dbReference type="PANTHER" id="PTHR21060:SF15">
    <property type="entry name" value="ACETATE KINASE-RELATED"/>
    <property type="match status" value="1"/>
</dbReference>
<keyword evidence="6" id="KW-0963">Cytoplasm</keyword>
<dbReference type="GO" id="GO:0005737">
    <property type="term" value="C:cytoplasm"/>
    <property type="evidence" value="ECO:0007669"/>
    <property type="project" value="UniProtKB-SubCell"/>
</dbReference>
<dbReference type="EC" id="2.7.2.1" evidence="6"/>
<dbReference type="Proteomes" id="UP000742460">
    <property type="component" value="Unassembled WGS sequence"/>
</dbReference>
<evidence type="ECO:0000313" key="8">
    <source>
        <dbReference type="EMBL" id="HJG91664.1"/>
    </source>
</evidence>
<feature type="binding site" evidence="6">
    <location>
        <begin position="214"/>
        <end position="218"/>
    </location>
    <ligand>
        <name>ATP</name>
        <dbReference type="ChEBI" id="CHEBI:30616"/>
    </ligand>
</feature>
<dbReference type="Pfam" id="PF00871">
    <property type="entry name" value="Acetate_kinase"/>
    <property type="match status" value="1"/>
</dbReference>
<keyword evidence="6" id="KW-0460">Magnesium</keyword>
<dbReference type="InterPro" id="IPR023865">
    <property type="entry name" value="Aliphatic_acid_kinase_CS"/>
</dbReference>
<comment type="subcellular location">
    <subcellularLocation>
        <location evidence="6">Cytoplasm</location>
    </subcellularLocation>
</comment>
<dbReference type="PIRSF" id="PIRSF000722">
    <property type="entry name" value="Acetate_prop_kin"/>
    <property type="match status" value="1"/>
</dbReference>
<comment type="subunit">
    <text evidence="6">Homodimer.</text>
</comment>
<dbReference type="InterPro" id="IPR043129">
    <property type="entry name" value="ATPase_NBD"/>
</dbReference>
<dbReference type="AlphaFoldDB" id="A0A921MVX3"/>
<dbReference type="InterPro" id="IPR004372">
    <property type="entry name" value="Ac/propionate_kinase"/>
</dbReference>
<evidence type="ECO:0000256" key="6">
    <source>
        <dbReference type="HAMAP-Rule" id="MF_00020"/>
    </source>
</evidence>
<name>A0A921MVX3_9MICO</name>
<feature type="binding site" evidence="6">
    <location>
        <position position="390"/>
    </location>
    <ligand>
        <name>Mg(2+)</name>
        <dbReference type="ChEBI" id="CHEBI:18420"/>
    </ligand>
</feature>
<feature type="binding site" evidence="6">
    <location>
        <begin position="288"/>
        <end position="290"/>
    </location>
    <ligand>
        <name>ATP</name>
        <dbReference type="ChEBI" id="CHEBI:30616"/>
    </ligand>
</feature>
<evidence type="ECO:0000256" key="4">
    <source>
        <dbReference type="ARBA" id="ARBA00022777"/>
    </source>
</evidence>
<reference evidence="8" key="2">
    <citation type="submission" date="2021-09" db="EMBL/GenBank/DDBJ databases">
        <authorList>
            <person name="Gilroy R."/>
        </authorList>
    </citation>
    <scope>NUCLEOTIDE SEQUENCE</scope>
    <source>
        <strain evidence="8">ChiGjej5B5-22894</strain>
    </source>
</reference>
<proteinExistence type="inferred from homology"/>
<gene>
    <name evidence="6" type="primary">ackA</name>
    <name evidence="8" type="ORF">K8V81_08050</name>
</gene>
<evidence type="ECO:0000313" key="9">
    <source>
        <dbReference type="Proteomes" id="UP000742460"/>
    </source>
</evidence>
<evidence type="ECO:0000256" key="1">
    <source>
        <dbReference type="ARBA" id="ARBA00008748"/>
    </source>
</evidence>
<feature type="binding site" evidence="6">
    <location>
        <position position="94"/>
    </location>
    <ligand>
        <name>substrate</name>
    </ligand>
</feature>
<dbReference type="EMBL" id="DYUE01000185">
    <property type="protein sequence ID" value="HJG91664.1"/>
    <property type="molecule type" value="Genomic_DNA"/>
</dbReference>
<keyword evidence="4 6" id="KW-0418">Kinase</keyword>